<organism evidence="5 6">
    <name type="scientific">Oceanobacillus kimchii</name>
    <dbReference type="NCBI Taxonomy" id="746691"/>
    <lineage>
        <taxon>Bacteria</taxon>
        <taxon>Bacillati</taxon>
        <taxon>Bacillota</taxon>
        <taxon>Bacilli</taxon>
        <taxon>Bacillales</taxon>
        <taxon>Bacillaceae</taxon>
        <taxon>Oceanobacillus</taxon>
    </lineage>
</organism>
<dbReference type="Pfam" id="PF08360">
    <property type="entry name" value="TetR_C_5"/>
    <property type="match status" value="1"/>
</dbReference>
<dbReference type="InterPro" id="IPR001647">
    <property type="entry name" value="HTH_TetR"/>
</dbReference>
<comment type="caution">
    <text evidence="5">The sequence shown here is derived from an EMBL/GenBank/DDBJ whole genome shotgun (WGS) entry which is preliminary data.</text>
</comment>
<dbReference type="EMBL" id="BSKO01000001">
    <property type="protein sequence ID" value="GLO68076.1"/>
    <property type="molecule type" value="Genomic_DNA"/>
</dbReference>
<dbReference type="SUPFAM" id="SSF48498">
    <property type="entry name" value="Tetracyclin repressor-like, C-terminal domain"/>
    <property type="match status" value="1"/>
</dbReference>
<evidence type="ECO:0000259" key="4">
    <source>
        <dbReference type="PROSITE" id="PS50977"/>
    </source>
</evidence>
<evidence type="ECO:0000313" key="6">
    <source>
        <dbReference type="Proteomes" id="UP001275436"/>
    </source>
</evidence>
<dbReference type="InterPro" id="IPR009057">
    <property type="entry name" value="Homeodomain-like_sf"/>
</dbReference>
<sequence>MPRFSETKLETIREERKIQIMKAAIKVFAENGVKLTKISMIAKEAGISHGLVYHYFQSKEDVLYESLEWAVALGETQDFLEKLKDDNSLSPVEKIHTFTKFALTSGSNQVFRVIQHLENSKGVPSHIHELYTNVGEVYIEFFIPIFKEGQQVGEIIEGNTEELVELFLSVISGIMADDPNWWNDNIEQKVTLLSRMITLR</sequence>
<reference evidence="5 6" key="1">
    <citation type="submission" date="2023-02" db="EMBL/GenBank/DDBJ databases">
        <title>Oceanobacillus kimchii IFOP_LL358 isolated form Alexandrium catenella lab strain.</title>
        <authorList>
            <person name="Gajardo G."/>
            <person name="Ueki S."/>
            <person name="Maruyama F."/>
        </authorList>
    </citation>
    <scope>NUCLEOTIDE SEQUENCE [LARGE SCALE GENOMIC DNA]</scope>
    <source>
        <strain evidence="5 6">IFOP_LL358</strain>
    </source>
</reference>
<protein>
    <recommendedName>
        <fullName evidence="4">HTH tetR-type domain-containing protein</fullName>
    </recommendedName>
</protein>
<dbReference type="RefSeq" id="WP_215064495.1">
    <property type="nucleotide sequence ID" value="NZ_BSKO01000001.1"/>
</dbReference>
<dbReference type="SUPFAM" id="SSF46689">
    <property type="entry name" value="Homeodomain-like"/>
    <property type="match status" value="1"/>
</dbReference>
<feature type="domain" description="HTH tetR-type" evidence="4">
    <location>
        <begin position="14"/>
        <end position="74"/>
    </location>
</feature>
<dbReference type="PANTHER" id="PTHR43479">
    <property type="entry name" value="ACREF/ENVCD OPERON REPRESSOR-RELATED"/>
    <property type="match status" value="1"/>
</dbReference>
<accession>A0ABQ5TMP3</accession>
<dbReference type="Proteomes" id="UP001275436">
    <property type="component" value="Unassembled WGS sequence"/>
</dbReference>
<evidence type="ECO:0000256" key="3">
    <source>
        <dbReference type="PROSITE-ProRule" id="PRU00335"/>
    </source>
</evidence>
<dbReference type="InterPro" id="IPR013571">
    <property type="entry name" value="Tscrpt_reg_QacR_C"/>
</dbReference>
<keyword evidence="1" id="KW-0678">Repressor</keyword>
<evidence type="ECO:0000256" key="1">
    <source>
        <dbReference type="ARBA" id="ARBA00022491"/>
    </source>
</evidence>
<dbReference type="Pfam" id="PF00440">
    <property type="entry name" value="TetR_N"/>
    <property type="match status" value="1"/>
</dbReference>
<keyword evidence="2 3" id="KW-0238">DNA-binding</keyword>
<proteinExistence type="predicted"/>
<dbReference type="PROSITE" id="PS50977">
    <property type="entry name" value="HTH_TETR_2"/>
    <property type="match status" value="1"/>
</dbReference>
<dbReference type="InterPro" id="IPR050624">
    <property type="entry name" value="HTH-type_Tx_Regulator"/>
</dbReference>
<dbReference type="Gene3D" id="1.10.357.10">
    <property type="entry name" value="Tetracycline Repressor, domain 2"/>
    <property type="match status" value="1"/>
</dbReference>
<evidence type="ECO:0000256" key="2">
    <source>
        <dbReference type="ARBA" id="ARBA00023125"/>
    </source>
</evidence>
<dbReference type="PRINTS" id="PR00455">
    <property type="entry name" value="HTHTETR"/>
</dbReference>
<name>A0ABQ5TMP3_9BACI</name>
<dbReference type="PANTHER" id="PTHR43479:SF11">
    <property type="entry name" value="ACREF_ENVCD OPERON REPRESSOR-RELATED"/>
    <property type="match status" value="1"/>
</dbReference>
<evidence type="ECO:0000313" key="5">
    <source>
        <dbReference type="EMBL" id="GLO68076.1"/>
    </source>
</evidence>
<gene>
    <name evidence="5" type="ORF">MACH08_38600</name>
</gene>
<dbReference type="InterPro" id="IPR036271">
    <property type="entry name" value="Tet_transcr_reg_TetR-rel_C_sf"/>
</dbReference>
<keyword evidence="6" id="KW-1185">Reference proteome</keyword>
<feature type="DNA-binding region" description="H-T-H motif" evidence="3">
    <location>
        <begin position="37"/>
        <end position="56"/>
    </location>
</feature>